<dbReference type="PANTHER" id="PTHR46609">
    <property type="entry name" value="EXONUCLEASE, PHAGE-TYPE/RECB, C-TERMINAL DOMAIN-CONTAINING PROTEIN"/>
    <property type="match status" value="1"/>
</dbReference>
<dbReference type="GO" id="GO:0006281">
    <property type="term" value="P:DNA repair"/>
    <property type="evidence" value="ECO:0007669"/>
    <property type="project" value="UniProtKB-ARBA"/>
</dbReference>
<dbReference type="Proteomes" id="UP001159428">
    <property type="component" value="Unassembled WGS sequence"/>
</dbReference>
<gene>
    <name evidence="2" type="ORF">PMEA_00001814</name>
</gene>
<dbReference type="AlphaFoldDB" id="A0AAU9W7Q2"/>
<dbReference type="CDD" id="cd22343">
    <property type="entry name" value="PDDEXK_lambda_exonuclease-like"/>
    <property type="match status" value="1"/>
</dbReference>
<feature type="domain" description="YqaJ viral recombinase" evidence="1">
    <location>
        <begin position="5"/>
        <end position="112"/>
    </location>
</feature>
<evidence type="ECO:0000259" key="1">
    <source>
        <dbReference type="Pfam" id="PF09588"/>
    </source>
</evidence>
<dbReference type="InterPro" id="IPR011335">
    <property type="entry name" value="Restrct_endonuc-II-like"/>
</dbReference>
<comment type="caution">
    <text evidence="2">The sequence shown here is derived from an EMBL/GenBank/DDBJ whole genome shotgun (WGS) entry which is preliminary data.</text>
</comment>
<dbReference type="Pfam" id="PF09588">
    <property type="entry name" value="YqaJ"/>
    <property type="match status" value="1"/>
</dbReference>
<dbReference type="InterPro" id="IPR051703">
    <property type="entry name" value="NF-kappa-B_Signaling_Reg"/>
</dbReference>
<dbReference type="SUPFAM" id="SSF52980">
    <property type="entry name" value="Restriction endonuclease-like"/>
    <property type="match status" value="1"/>
</dbReference>
<reference evidence="2 3" key="1">
    <citation type="submission" date="2022-05" db="EMBL/GenBank/DDBJ databases">
        <authorList>
            <consortium name="Genoscope - CEA"/>
            <person name="William W."/>
        </authorList>
    </citation>
    <scope>NUCLEOTIDE SEQUENCE [LARGE SCALE GENOMIC DNA]</scope>
</reference>
<name>A0AAU9W7Q2_9CNID</name>
<keyword evidence="3" id="KW-1185">Reference proteome</keyword>
<proteinExistence type="predicted"/>
<organism evidence="2 3">
    <name type="scientific">Pocillopora meandrina</name>
    <dbReference type="NCBI Taxonomy" id="46732"/>
    <lineage>
        <taxon>Eukaryota</taxon>
        <taxon>Metazoa</taxon>
        <taxon>Cnidaria</taxon>
        <taxon>Anthozoa</taxon>
        <taxon>Hexacorallia</taxon>
        <taxon>Scleractinia</taxon>
        <taxon>Astrocoeniina</taxon>
        <taxon>Pocilloporidae</taxon>
        <taxon>Pocillopora</taxon>
    </lineage>
</organism>
<accession>A0AAU9W7Q2</accession>
<evidence type="ECO:0000313" key="3">
    <source>
        <dbReference type="Proteomes" id="UP001159428"/>
    </source>
</evidence>
<dbReference type="PANTHER" id="PTHR46609:SF8">
    <property type="entry name" value="YQAJ VIRAL RECOMBINASE DOMAIN-CONTAINING PROTEIN"/>
    <property type="match status" value="1"/>
</dbReference>
<dbReference type="InterPro" id="IPR019080">
    <property type="entry name" value="YqaJ_viral_recombinase"/>
</dbReference>
<dbReference type="InterPro" id="IPR011604">
    <property type="entry name" value="PDDEXK-like_dom_sf"/>
</dbReference>
<dbReference type="EMBL" id="CALNXJ010000010">
    <property type="protein sequence ID" value="CAH3107046.1"/>
    <property type="molecule type" value="Genomic_DNA"/>
</dbReference>
<evidence type="ECO:0000313" key="2">
    <source>
        <dbReference type="EMBL" id="CAH3107046.1"/>
    </source>
</evidence>
<protein>
    <recommendedName>
        <fullName evidence="1">YqaJ viral recombinase domain-containing protein</fullName>
    </recommendedName>
</protein>
<sequence>MGKPEPVALREYEKYMFSTRNPVSVFKSGLVVSMASPFLAASPDGKVIDRGCSKPFGLVEVKCPYSKFHVSPLEACADETFYAENVNGKPRLKRGHQYYYYQIQGQLGITGASWCDFVIYTNKGMSIERITSDPQFWDVLNEGLKKSYFEHFIAPASVEFSNH</sequence>
<dbReference type="Gene3D" id="3.90.320.10">
    <property type="match status" value="1"/>
</dbReference>